<dbReference type="SUPFAM" id="SSF56784">
    <property type="entry name" value="HAD-like"/>
    <property type="match status" value="1"/>
</dbReference>
<accession>A0A926S4Z2</accession>
<evidence type="ECO:0000313" key="1">
    <source>
        <dbReference type="EMBL" id="MBD1545916.1"/>
    </source>
</evidence>
<dbReference type="Proteomes" id="UP000598467">
    <property type="component" value="Unassembled WGS sequence"/>
</dbReference>
<gene>
    <name evidence="1" type="ORF">HK439_06550</name>
</gene>
<dbReference type="RefSeq" id="WP_190290587.1">
    <property type="nucleotide sequence ID" value="NZ_JABFCZ010000006.1"/>
</dbReference>
<dbReference type="InterPro" id="IPR036412">
    <property type="entry name" value="HAD-like_sf"/>
</dbReference>
<dbReference type="EMBL" id="JABFCZ010000006">
    <property type="protein sequence ID" value="MBD1545916.1"/>
    <property type="molecule type" value="Genomic_DNA"/>
</dbReference>
<reference evidence="1" key="1">
    <citation type="submission" date="2020-05" db="EMBL/GenBank/DDBJ databases">
        <title>Identification of trans-AT polyketide cluster in two marine bacteria, producers of a novel glutaramide-containing polyketide sesbanimide D and analogs.</title>
        <authorList>
            <person name="Kacar D."/>
            <person name="Rodriguez P."/>
            <person name="Canedo L."/>
            <person name="Gonzalez E."/>
            <person name="Galan B."/>
            <person name="De La Calle F."/>
            <person name="Garcia J.L."/>
        </authorList>
    </citation>
    <scope>NUCLEOTIDE SEQUENCE</scope>
    <source>
        <strain evidence="1">PHM038</strain>
    </source>
</reference>
<proteinExistence type="predicted"/>
<evidence type="ECO:0000313" key="2">
    <source>
        <dbReference type="Proteomes" id="UP000598467"/>
    </source>
</evidence>
<organism evidence="1 2">
    <name type="scientific">Roseibium aggregatum</name>
    <dbReference type="NCBI Taxonomy" id="187304"/>
    <lineage>
        <taxon>Bacteria</taxon>
        <taxon>Pseudomonadati</taxon>
        <taxon>Pseudomonadota</taxon>
        <taxon>Alphaproteobacteria</taxon>
        <taxon>Hyphomicrobiales</taxon>
        <taxon>Stappiaceae</taxon>
        <taxon>Roseibium</taxon>
    </lineage>
</organism>
<protein>
    <submittedName>
        <fullName evidence="1">Uncharacterized protein</fullName>
    </submittedName>
</protein>
<name>A0A926S4Z2_9HYPH</name>
<comment type="caution">
    <text evidence="1">The sequence shown here is derived from an EMBL/GenBank/DDBJ whole genome shotgun (WGS) entry which is preliminary data.</text>
</comment>
<sequence>MAEPTVPSAQVLCQISALPKSDRPLIVCDVDEVILHMAGHFTEFLAAKNLTFLSGGYRFTGNIAPIGSNTPISQEAVRQLVDSFFDEESHRQKLVEGADTALKDLHSDWDIVLLTNMPGPHNKPVREKLLQDFGVPYPLLTNSGAKGGAVAALAAGRPVPLVFIDDSPMNHVSVNASLPSAVQIQFVADKDFRAAVKPSVHIDLLTGDWTRTRDFIGGILSKV</sequence>
<dbReference type="AlphaFoldDB" id="A0A926S4Z2"/>